<feature type="region of interest" description="Disordered" evidence="18">
    <location>
        <begin position="1"/>
        <end position="24"/>
    </location>
</feature>
<dbReference type="FunFam" id="1.10.10.10:FF:000296">
    <property type="entry name" value="Peroxisomal membrane protein PEX14"/>
    <property type="match status" value="1"/>
</dbReference>
<dbReference type="GO" id="GO:0012505">
    <property type="term" value="C:endomembrane system"/>
    <property type="evidence" value="ECO:0007669"/>
    <property type="project" value="UniProtKB-SubCell"/>
</dbReference>
<evidence type="ECO:0000256" key="2">
    <source>
        <dbReference type="ARBA" id="ARBA00022448"/>
    </source>
</evidence>
<evidence type="ECO:0000256" key="15">
    <source>
        <dbReference type="ARBA" id="ARBA00065694"/>
    </source>
</evidence>
<dbReference type="InterPro" id="IPR036388">
    <property type="entry name" value="WH-like_DNA-bd_sf"/>
</dbReference>
<evidence type="ECO:0000256" key="12">
    <source>
        <dbReference type="ARBA" id="ARBA00037847"/>
    </source>
</evidence>
<keyword evidence="6" id="KW-1133">Transmembrane helix</keyword>
<dbReference type="EnsemblMetazoa" id="XM_038204797.1">
    <property type="protein sequence ID" value="XP_038060725.1"/>
    <property type="gene ID" value="LOC119731602"/>
</dbReference>
<comment type="function">
    <text evidence="14">Component of the PEX13-PEX14 docking complex, a translocon channel that specifically mediates the import of peroxisomal cargo proteins bound to PEX5 receptor. The PEX13-PEX14 docking complex forms a large import pore which can be opened to a diameter of about 9 nm. Mechanistically, PEX5 receptor along with cargo proteins associates with the PEX14 subunit of the PEX13-PEX14 docking complex in the cytosol, leading to the insertion of the receptor into the organelle membrane with the concomitant translocation of the cargo into the peroxisome matrix. Plays a key role for peroxisome movement through a direct interaction with tubulin.</text>
</comment>
<evidence type="ECO:0000256" key="5">
    <source>
        <dbReference type="ARBA" id="ARBA00022927"/>
    </source>
</evidence>
<proteinExistence type="inferred from homology"/>
<comment type="subunit">
    <text evidence="15">Interacts with PEX13; forming the PEX13-PEX14 docking complex. Interacts with PEX5 (via WxxxF/Y motifs). Interacts with PEX19. Interacts with tubulin.</text>
</comment>
<dbReference type="Gene3D" id="1.10.10.10">
    <property type="entry name" value="Winged helix-like DNA-binding domain superfamily/Winged helix DNA-binding domain"/>
    <property type="match status" value="1"/>
</dbReference>
<evidence type="ECO:0000256" key="18">
    <source>
        <dbReference type="SAM" id="MobiDB-lite"/>
    </source>
</evidence>
<evidence type="ECO:0000256" key="6">
    <source>
        <dbReference type="ARBA" id="ARBA00022989"/>
    </source>
</evidence>
<dbReference type="GeneID" id="119731602"/>
<reference evidence="20" key="1">
    <citation type="submission" date="2022-11" db="UniProtKB">
        <authorList>
            <consortium name="EnsemblMetazoa"/>
        </authorList>
    </citation>
    <scope>IDENTIFICATION</scope>
</reference>
<dbReference type="InterPro" id="IPR025655">
    <property type="entry name" value="PEX14"/>
</dbReference>
<keyword evidence="9 16" id="KW-0472">Membrane</keyword>
<evidence type="ECO:0000256" key="7">
    <source>
        <dbReference type="ARBA" id="ARBA00022990"/>
    </source>
</evidence>
<evidence type="ECO:0000256" key="10">
    <source>
        <dbReference type="ARBA" id="ARBA00023140"/>
    </source>
</evidence>
<evidence type="ECO:0000256" key="9">
    <source>
        <dbReference type="ARBA" id="ARBA00023136"/>
    </source>
</evidence>
<accession>A0A914AA44</accession>
<dbReference type="OrthoDB" id="441517at2759"/>
<keyword evidence="2 16" id="KW-0813">Transport</keyword>
<feature type="region of interest" description="Disordered" evidence="18">
    <location>
        <begin position="251"/>
        <end position="299"/>
    </location>
</feature>
<dbReference type="Proteomes" id="UP000887568">
    <property type="component" value="Unplaced"/>
</dbReference>
<evidence type="ECO:0000256" key="3">
    <source>
        <dbReference type="ARBA" id="ARBA00022553"/>
    </source>
</evidence>
<feature type="compositionally biased region" description="Low complexity" evidence="18">
    <location>
        <begin position="282"/>
        <end position="299"/>
    </location>
</feature>
<dbReference type="GO" id="GO:1990429">
    <property type="term" value="C:peroxisomal importomer complex"/>
    <property type="evidence" value="ECO:0007669"/>
    <property type="project" value="TreeGrafter"/>
</dbReference>
<feature type="coiled-coil region" evidence="17">
    <location>
        <begin position="164"/>
        <end position="209"/>
    </location>
</feature>
<keyword evidence="7" id="KW-0007">Acetylation</keyword>
<evidence type="ECO:0000256" key="11">
    <source>
        <dbReference type="ARBA" id="ARBA00029502"/>
    </source>
</evidence>
<evidence type="ECO:0000256" key="16">
    <source>
        <dbReference type="RuleBase" id="RU367032"/>
    </source>
</evidence>
<feature type="compositionally biased region" description="Polar residues" evidence="18">
    <location>
        <begin position="13"/>
        <end position="24"/>
    </location>
</feature>
<organism evidence="20 21">
    <name type="scientific">Patiria miniata</name>
    <name type="common">Bat star</name>
    <name type="synonym">Asterina miniata</name>
    <dbReference type="NCBI Taxonomy" id="46514"/>
    <lineage>
        <taxon>Eukaryota</taxon>
        <taxon>Metazoa</taxon>
        <taxon>Echinodermata</taxon>
        <taxon>Eleutherozoa</taxon>
        <taxon>Asterozoa</taxon>
        <taxon>Asteroidea</taxon>
        <taxon>Valvatacea</taxon>
        <taxon>Valvatida</taxon>
        <taxon>Asterinidae</taxon>
        <taxon>Patiria</taxon>
    </lineage>
</organism>
<comment type="subcellular location">
    <subcellularLocation>
        <location evidence="12">Endomembrane system</location>
        <topology evidence="12">Single-pass membrane protein</topology>
    </subcellularLocation>
    <subcellularLocation>
        <location evidence="13 16">Peroxisome membrane</location>
    </subcellularLocation>
</comment>
<dbReference type="GO" id="GO:0016560">
    <property type="term" value="P:protein import into peroxisome matrix, docking"/>
    <property type="evidence" value="ECO:0007669"/>
    <property type="project" value="UniProtKB-UniRule"/>
</dbReference>
<evidence type="ECO:0000313" key="20">
    <source>
        <dbReference type="EnsemblMetazoa" id="XP_038060725.1"/>
    </source>
</evidence>
<dbReference type="AlphaFoldDB" id="A0A914AA44"/>
<dbReference type="GO" id="GO:0005102">
    <property type="term" value="F:signaling receptor binding"/>
    <property type="evidence" value="ECO:0007669"/>
    <property type="project" value="TreeGrafter"/>
</dbReference>
<evidence type="ECO:0000256" key="1">
    <source>
        <dbReference type="ARBA" id="ARBA00005443"/>
    </source>
</evidence>
<dbReference type="GO" id="GO:0005778">
    <property type="term" value="C:peroxisomal membrane"/>
    <property type="evidence" value="ECO:0007669"/>
    <property type="project" value="UniProtKB-SubCell"/>
</dbReference>
<name>A0A914AA44_PATMI</name>
<dbReference type="OMA" id="YNQWQPP"/>
<protein>
    <recommendedName>
        <fullName evidence="11 16">Peroxisomal membrane protein PEX14</fullName>
    </recommendedName>
    <alternativeName>
        <fullName evidence="16">Peroxin-14</fullName>
    </alternativeName>
</protein>
<keyword evidence="21" id="KW-1185">Reference proteome</keyword>
<keyword evidence="4" id="KW-0812">Transmembrane</keyword>
<comment type="similarity">
    <text evidence="1 16">Belongs to the peroxin-14 family.</text>
</comment>
<dbReference type="RefSeq" id="XP_038060725.1">
    <property type="nucleotide sequence ID" value="XM_038204797.1"/>
</dbReference>
<evidence type="ECO:0000256" key="17">
    <source>
        <dbReference type="SAM" id="Coils"/>
    </source>
</evidence>
<keyword evidence="3" id="KW-0597">Phosphoprotein</keyword>
<dbReference type="PANTHER" id="PTHR23058:SF0">
    <property type="entry name" value="PEROXISOMAL MEMBRANE PROTEIN PEX14"/>
    <property type="match status" value="1"/>
</dbReference>
<evidence type="ECO:0000256" key="14">
    <source>
        <dbReference type="ARBA" id="ARBA00055057"/>
    </source>
</evidence>
<evidence type="ECO:0000256" key="13">
    <source>
        <dbReference type="ARBA" id="ARBA00046271"/>
    </source>
</evidence>
<dbReference type="PANTHER" id="PTHR23058">
    <property type="entry name" value="PEROXISOMAL MEMBRANE PROTEIN PEX14"/>
    <property type="match status" value="1"/>
</dbReference>
<keyword evidence="8" id="KW-0811">Translocation</keyword>
<evidence type="ECO:0000259" key="19">
    <source>
        <dbReference type="Pfam" id="PF04695"/>
    </source>
</evidence>
<evidence type="ECO:0000313" key="21">
    <source>
        <dbReference type="Proteomes" id="UP000887568"/>
    </source>
</evidence>
<keyword evidence="17" id="KW-0175">Coiled coil</keyword>
<keyword evidence="10 16" id="KW-0576">Peroxisome</keyword>
<feature type="domain" description="Peroxisome membrane anchor protein Pex14p N-terminal" evidence="19">
    <location>
        <begin position="38"/>
        <end position="81"/>
    </location>
</feature>
<keyword evidence="5 16" id="KW-0653">Protein transport</keyword>
<sequence length="365" mass="39609">MTSTESLPEDQAKMTTGQQPDASVTLQNDAIASNAVPRENMIATAIRFLQNPQVRSGPLSQKKAFLQKKGLTTQEMEIAIDRSGTRQDVVPAAAPVQTPSNQSMFVPPPGIPMKHQQMVPYGQPVPPRLTSWRDYTAIAVIIGGMSYGVYKLIQNFLMPFLRSRKEEQERLDKLEAAVQELNKSVLLTVEKLETKVTSVQGLLEQQQVKLDSLTASVVTTRAITSSSSSTEIADVKAEITSLKGLLLNRHQFPATPQPSPIPSWQRVNPATDSTPRKPLESQPQQTADQQTTDQQTTGTKTATANILNASEVGVTNGDLGVVNHSEGVANDDDETLDMNIHENGTALKDDTAGELANQMDVAQAT</sequence>
<dbReference type="Pfam" id="PF04695">
    <property type="entry name" value="Pex14_N"/>
    <property type="match status" value="1"/>
</dbReference>
<dbReference type="InterPro" id="IPR006785">
    <property type="entry name" value="Pex14_N"/>
</dbReference>
<evidence type="ECO:0000256" key="8">
    <source>
        <dbReference type="ARBA" id="ARBA00023010"/>
    </source>
</evidence>
<evidence type="ECO:0000256" key="4">
    <source>
        <dbReference type="ARBA" id="ARBA00022692"/>
    </source>
</evidence>